<reference evidence="1" key="1">
    <citation type="submission" date="2019-10" db="EMBL/GenBank/DDBJ databases">
        <title>Conservation and host-specific expression of non-tandemly repeated heterogenous ribosome RNA gene in arbuscular mycorrhizal fungi.</title>
        <authorList>
            <person name="Maeda T."/>
            <person name="Kobayashi Y."/>
            <person name="Nakagawa T."/>
            <person name="Ezawa T."/>
            <person name="Yamaguchi K."/>
            <person name="Bino T."/>
            <person name="Nishimoto Y."/>
            <person name="Shigenobu S."/>
            <person name="Kawaguchi M."/>
        </authorList>
    </citation>
    <scope>NUCLEOTIDE SEQUENCE</scope>
    <source>
        <strain evidence="1">HR1</strain>
    </source>
</reference>
<proteinExistence type="predicted"/>
<accession>A0A8H3QZ78</accession>
<sequence>MKYPKGPNKGKIYSPSDLELRFAQDLENDRNNGMINDFGLHELLLHNHNFLEEFKQFSSCNDLKLYRFSNLYDFIKSHIYFIIIYQQQVEGLLTN</sequence>
<evidence type="ECO:0000313" key="1">
    <source>
        <dbReference type="EMBL" id="GES96922.1"/>
    </source>
</evidence>
<evidence type="ECO:0000313" key="2">
    <source>
        <dbReference type="Proteomes" id="UP000615446"/>
    </source>
</evidence>
<name>A0A8H3QZ78_9GLOM</name>
<protein>
    <submittedName>
        <fullName evidence="1">Uncharacterized protein</fullName>
    </submittedName>
</protein>
<comment type="caution">
    <text evidence="1">The sequence shown here is derived from an EMBL/GenBank/DDBJ whole genome shotgun (WGS) entry which is preliminary data.</text>
</comment>
<gene>
    <name evidence="1" type="ORF">RCL2_002352400</name>
</gene>
<dbReference type="EMBL" id="BLAL01000254">
    <property type="protein sequence ID" value="GES96922.1"/>
    <property type="molecule type" value="Genomic_DNA"/>
</dbReference>
<organism evidence="1 2">
    <name type="scientific">Rhizophagus clarus</name>
    <dbReference type="NCBI Taxonomy" id="94130"/>
    <lineage>
        <taxon>Eukaryota</taxon>
        <taxon>Fungi</taxon>
        <taxon>Fungi incertae sedis</taxon>
        <taxon>Mucoromycota</taxon>
        <taxon>Glomeromycotina</taxon>
        <taxon>Glomeromycetes</taxon>
        <taxon>Glomerales</taxon>
        <taxon>Glomeraceae</taxon>
        <taxon>Rhizophagus</taxon>
    </lineage>
</organism>
<dbReference type="AlphaFoldDB" id="A0A8H3QZ78"/>
<dbReference type="Proteomes" id="UP000615446">
    <property type="component" value="Unassembled WGS sequence"/>
</dbReference>